<keyword evidence="2" id="KW-0813">Transport</keyword>
<dbReference type="PROSITE" id="PS51098">
    <property type="entry name" value="PTS_EIIB_TYPE_1"/>
    <property type="match status" value="1"/>
</dbReference>
<protein>
    <submittedName>
        <fullName evidence="15">PTS transporter subunit EIIC</fullName>
    </submittedName>
</protein>
<evidence type="ECO:0000256" key="7">
    <source>
        <dbReference type="ARBA" id="ARBA00022692"/>
    </source>
</evidence>
<name>A0ABT2RTQ6_9FIRM</name>
<dbReference type="Pfam" id="PF00367">
    <property type="entry name" value="PTS_EIIB"/>
    <property type="match status" value="1"/>
</dbReference>
<dbReference type="PROSITE" id="PS51103">
    <property type="entry name" value="PTS_EIIC_TYPE_1"/>
    <property type="match status" value="1"/>
</dbReference>
<evidence type="ECO:0000256" key="6">
    <source>
        <dbReference type="ARBA" id="ARBA00022683"/>
    </source>
</evidence>
<keyword evidence="8" id="KW-0418">Kinase</keyword>
<keyword evidence="3" id="KW-1003">Cell membrane</keyword>
<dbReference type="PANTHER" id="PTHR30009">
    <property type="entry name" value="CYTOCHROME C-TYPE SYNTHESIS PROTEIN AND PTS TRANSMEMBRANE COMPONENT"/>
    <property type="match status" value="1"/>
</dbReference>
<comment type="subcellular location">
    <subcellularLocation>
        <location evidence="1">Cell membrane</location>
        <topology evidence="1">Multi-pass membrane protein</topology>
    </subcellularLocation>
</comment>
<keyword evidence="10 12" id="KW-0472">Membrane</keyword>
<evidence type="ECO:0000313" key="16">
    <source>
        <dbReference type="Proteomes" id="UP001652461"/>
    </source>
</evidence>
<dbReference type="Gene3D" id="3.30.1360.60">
    <property type="entry name" value="Glucose permease domain IIB"/>
    <property type="match status" value="1"/>
</dbReference>
<feature type="transmembrane region" description="Helical" evidence="12">
    <location>
        <begin position="67"/>
        <end position="88"/>
    </location>
</feature>
<feature type="domain" description="PTS EIIB type-1" evidence="13">
    <location>
        <begin position="447"/>
        <end position="525"/>
    </location>
</feature>
<evidence type="ECO:0000259" key="13">
    <source>
        <dbReference type="PROSITE" id="PS51098"/>
    </source>
</evidence>
<keyword evidence="16" id="KW-1185">Reference proteome</keyword>
<sequence>MSKKKAGSFKDGIQTFGRSLLLPIALLAPIGMVMGICSALGQSYMIEKFPILDAAVLKLIISGAKDITSIIFNNIPILFAMGVAQGMAKKEKGIAVFASVVGYLTLNTVMNVFLKNTGTLADADTMAQVGQGMVLGVQTLKTEALSGLISGLVAAKVADKFYNLELPLAFAFFGGKKSIPIITFVCMIPIGLVLPIIWNLLISFLISISFIFTTNYIGSGIYYMLHRALIPFGLHHVLAAVVRFTEAGGTYLINGTEYVGILPAVNEILFNLGPDSPYWAELMPKLTSYLGGSQMLTTLFRIPAIGLAMYHTSYLKNRKMCKGVIMTCVLTAFLGNITEPLEFSFLFISPQLFAVYCVLCGLMTIPYQFLHISIGYIRGTIFDFGIFGLMYENTHWLNLILLGIVNFVVFYFVFKFFIRKWNLETPGRESFEIEESASTLLKDKNWPEIARIVVENLGGPENIVHVENCVSRLRIDLKDPEQVNQTGLRDSGCAGIFFPSKNHIHVVFGPHVEFVRNAVDKLLKG</sequence>
<evidence type="ECO:0000256" key="2">
    <source>
        <dbReference type="ARBA" id="ARBA00022448"/>
    </source>
</evidence>
<evidence type="ECO:0000256" key="9">
    <source>
        <dbReference type="ARBA" id="ARBA00022989"/>
    </source>
</evidence>
<dbReference type="InterPro" id="IPR003352">
    <property type="entry name" value="PTS_EIIC"/>
</dbReference>
<feature type="transmembrane region" description="Helical" evidence="12">
    <location>
        <begin position="396"/>
        <end position="418"/>
    </location>
</feature>
<keyword evidence="7 12" id="KW-0812">Transmembrane</keyword>
<feature type="transmembrane region" description="Helical" evidence="12">
    <location>
        <begin position="369"/>
        <end position="390"/>
    </location>
</feature>
<evidence type="ECO:0000256" key="11">
    <source>
        <dbReference type="PROSITE-ProRule" id="PRU00421"/>
    </source>
</evidence>
<evidence type="ECO:0000256" key="10">
    <source>
        <dbReference type="ARBA" id="ARBA00023136"/>
    </source>
</evidence>
<keyword evidence="6" id="KW-0598">Phosphotransferase system</keyword>
<accession>A0ABT2RTQ6</accession>
<dbReference type="PANTHER" id="PTHR30009:SF24">
    <property type="entry name" value="PTS SYSTEM, IIBC COMPONENT"/>
    <property type="match status" value="1"/>
</dbReference>
<organism evidence="15 16">
    <name type="scientific">Laedolimicola ammoniilytica</name>
    <dbReference type="NCBI Taxonomy" id="2981771"/>
    <lineage>
        <taxon>Bacteria</taxon>
        <taxon>Bacillati</taxon>
        <taxon>Bacillota</taxon>
        <taxon>Clostridia</taxon>
        <taxon>Lachnospirales</taxon>
        <taxon>Lachnospiraceae</taxon>
        <taxon>Laedolimicola</taxon>
    </lineage>
</organism>
<proteinExistence type="predicted"/>
<dbReference type="InterPro" id="IPR050429">
    <property type="entry name" value="PTS_Glucose_EIICBA"/>
</dbReference>
<dbReference type="Proteomes" id="UP001652461">
    <property type="component" value="Unassembled WGS sequence"/>
</dbReference>
<dbReference type="SUPFAM" id="SSF55604">
    <property type="entry name" value="Glucose permease domain IIB"/>
    <property type="match status" value="1"/>
</dbReference>
<evidence type="ECO:0000256" key="3">
    <source>
        <dbReference type="ARBA" id="ARBA00022475"/>
    </source>
</evidence>
<dbReference type="CDD" id="cd00212">
    <property type="entry name" value="PTS_IIB_glc"/>
    <property type="match status" value="1"/>
</dbReference>
<feature type="transmembrane region" description="Helical" evidence="12">
    <location>
        <begin position="343"/>
        <end position="362"/>
    </location>
</feature>
<evidence type="ECO:0000256" key="12">
    <source>
        <dbReference type="SAM" id="Phobius"/>
    </source>
</evidence>
<keyword evidence="9 12" id="KW-1133">Transmembrane helix</keyword>
<comment type="caution">
    <text evidence="15">The sequence shown here is derived from an EMBL/GenBank/DDBJ whole genome shotgun (WGS) entry which is preliminary data.</text>
</comment>
<dbReference type="RefSeq" id="WP_158361608.1">
    <property type="nucleotide sequence ID" value="NZ_JAOQKC010000002.1"/>
</dbReference>
<feature type="transmembrane region" description="Helical" evidence="12">
    <location>
        <begin position="20"/>
        <end position="46"/>
    </location>
</feature>
<evidence type="ECO:0000313" key="15">
    <source>
        <dbReference type="EMBL" id="MCU6695547.1"/>
    </source>
</evidence>
<evidence type="ECO:0000256" key="8">
    <source>
        <dbReference type="ARBA" id="ARBA00022777"/>
    </source>
</evidence>
<evidence type="ECO:0000256" key="1">
    <source>
        <dbReference type="ARBA" id="ARBA00004651"/>
    </source>
</evidence>
<feature type="transmembrane region" description="Helical" evidence="12">
    <location>
        <begin position="204"/>
        <end position="225"/>
    </location>
</feature>
<feature type="transmembrane region" description="Helical" evidence="12">
    <location>
        <begin position="94"/>
        <end position="114"/>
    </location>
</feature>
<gene>
    <name evidence="15" type="ORF">OCV63_01380</name>
</gene>
<dbReference type="InterPro" id="IPR018113">
    <property type="entry name" value="PTrfase_EIIB_Cys"/>
</dbReference>
<feature type="transmembrane region" description="Helical" evidence="12">
    <location>
        <begin position="320"/>
        <end position="337"/>
    </location>
</feature>
<dbReference type="Pfam" id="PF02378">
    <property type="entry name" value="PTS_EIIC"/>
    <property type="match status" value="1"/>
</dbReference>
<feature type="active site" description="Phosphocysteine intermediate; for EIIB activity" evidence="11">
    <location>
        <position position="469"/>
    </location>
</feature>
<evidence type="ECO:0000256" key="4">
    <source>
        <dbReference type="ARBA" id="ARBA00022597"/>
    </source>
</evidence>
<evidence type="ECO:0000256" key="5">
    <source>
        <dbReference type="ARBA" id="ARBA00022679"/>
    </source>
</evidence>
<keyword evidence="4" id="KW-0762">Sugar transport</keyword>
<evidence type="ECO:0000259" key="14">
    <source>
        <dbReference type="PROSITE" id="PS51103"/>
    </source>
</evidence>
<keyword evidence="5" id="KW-0808">Transferase</keyword>
<feature type="domain" description="PTS EIIC type-1" evidence="14">
    <location>
        <begin position="27"/>
        <end position="430"/>
    </location>
</feature>
<dbReference type="InterPro" id="IPR013013">
    <property type="entry name" value="PTS_EIIC_1"/>
</dbReference>
<dbReference type="EMBL" id="JAOQKC010000002">
    <property type="protein sequence ID" value="MCU6695547.1"/>
    <property type="molecule type" value="Genomic_DNA"/>
</dbReference>
<dbReference type="InterPro" id="IPR036878">
    <property type="entry name" value="Glu_permease_IIB"/>
</dbReference>
<dbReference type="InterPro" id="IPR001996">
    <property type="entry name" value="PTS_IIB_1"/>
</dbReference>
<reference evidence="15 16" key="1">
    <citation type="journal article" date="2021" name="ISME Commun">
        <title>Automated analysis of genomic sequences facilitates high-throughput and comprehensive description of bacteria.</title>
        <authorList>
            <person name="Hitch T.C.A."/>
        </authorList>
    </citation>
    <scope>NUCLEOTIDE SEQUENCE [LARGE SCALE GENOMIC DNA]</scope>
    <source>
        <strain evidence="15 16">Sanger_04</strain>
    </source>
</reference>
<feature type="transmembrane region" description="Helical" evidence="12">
    <location>
        <begin position="179"/>
        <end position="198"/>
    </location>
</feature>